<dbReference type="PANTHER" id="PTHR43716:SF1">
    <property type="entry name" value="D-2-HYDROXYGLUTARATE DEHYDROGENASE, MITOCHONDRIAL"/>
    <property type="match status" value="1"/>
</dbReference>
<comment type="catalytic activity">
    <reaction evidence="6">
        <text>(R)-lactate + 2 Fe(III)-[cytochrome c] = 2 Fe(II)-[cytochrome c] + pyruvate + 2 H(+)</text>
        <dbReference type="Rhea" id="RHEA:13521"/>
        <dbReference type="Rhea" id="RHEA-COMP:10350"/>
        <dbReference type="Rhea" id="RHEA-COMP:14399"/>
        <dbReference type="ChEBI" id="CHEBI:15361"/>
        <dbReference type="ChEBI" id="CHEBI:15378"/>
        <dbReference type="ChEBI" id="CHEBI:16004"/>
        <dbReference type="ChEBI" id="CHEBI:29033"/>
        <dbReference type="ChEBI" id="CHEBI:29034"/>
        <dbReference type="EC" id="1.1.2.4"/>
    </reaction>
</comment>
<comment type="cofactor">
    <cofactor evidence="1">
        <name>FAD</name>
        <dbReference type="ChEBI" id="CHEBI:57692"/>
    </cofactor>
</comment>
<dbReference type="FunFam" id="3.30.70.2740:FF:000002">
    <property type="entry name" value="D-2-hydroxyglutarate dehydrogenase mitochondrial"/>
    <property type="match status" value="1"/>
</dbReference>
<dbReference type="Proteomes" id="UP000245609">
    <property type="component" value="Unassembled WGS sequence"/>
</dbReference>
<gene>
    <name evidence="8" type="ORF">BB560_007255</name>
</gene>
<evidence type="ECO:0000256" key="6">
    <source>
        <dbReference type="ARBA" id="ARBA00051436"/>
    </source>
</evidence>
<evidence type="ECO:0000256" key="1">
    <source>
        <dbReference type="ARBA" id="ARBA00001974"/>
    </source>
</evidence>
<comment type="caution">
    <text evidence="8">The sequence shown here is derived from an EMBL/GenBank/DDBJ whole genome shotgun (WGS) entry which is preliminary data.</text>
</comment>
<dbReference type="FunFam" id="3.30.70.2190:FF:000001">
    <property type="entry name" value="D-2-hydroxyglutarate dehydrogenase mitochondrial"/>
    <property type="match status" value="1"/>
</dbReference>
<evidence type="ECO:0000313" key="9">
    <source>
        <dbReference type="Proteomes" id="UP000245609"/>
    </source>
</evidence>
<dbReference type="GO" id="GO:0050660">
    <property type="term" value="F:flavin adenine dinucleotide binding"/>
    <property type="evidence" value="ECO:0007669"/>
    <property type="project" value="InterPro"/>
</dbReference>
<reference evidence="8 9" key="1">
    <citation type="journal article" date="2018" name="MBio">
        <title>Comparative Genomics Reveals the Core Gene Toolbox for the Fungus-Insect Symbiosis.</title>
        <authorList>
            <person name="Wang Y."/>
            <person name="Stata M."/>
            <person name="Wang W."/>
            <person name="Stajich J.E."/>
            <person name="White M.M."/>
            <person name="Moncalvo J.M."/>
        </authorList>
    </citation>
    <scope>NUCLEOTIDE SEQUENCE [LARGE SCALE GENOMIC DNA]</scope>
    <source>
        <strain evidence="8 9">SC-DP-2</strain>
    </source>
</reference>
<evidence type="ECO:0000259" key="7">
    <source>
        <dbReference type="Pfam" id="PF02913"/>
    </source>
</evidence>
<dbReference type="Pfam" id="PF02913">
    <property type="entry name" value="FAD-oxidase_C"/>
    <property type="match status" value="1"/>
</dbReference>
<dbReference type="Gene3D" id="3.30.70.2190">
    <property type="match status" value="1"/>
</dbReference>
<feature type="non-terminal residue" evidence="8">
    <location>
        <position position="1"/>
    </location>
</feature>
<dbReference type="InterPro" id="IPR051264">
    <property type="entry name" value="FAD-oxidored/transferase_4"/>
</dbReference>
<dbReference type="OrthoDB" id="5332616at2759"/>
<organism evidence="8 9">
    <name type="scientific">Smittium megazygosporum</name>
    <dbReference type="NCBI Taxonomy" id="133381"/>
    <lineage>
        <taxon>Eukaryota</taxon>
        <taxon>Fungi</taxon>
        <taxon>Fungi incertae sedis</taxon>
        <taxon>Zoopagomycota</taxon>
        <taxon>Kickxellomycotina</taxon>
        <taxon>Harpellomycetes</taxon>
        <taxon>Harpellales</taxon>
        <taxon>Legeriomycetaceae</taxon>
        <taxon>Smittium</taxon>
    </lineage>
</organism>
<evidence type="ECO:0000256" key="5">
    <source>
        <dbReference type="ARBA" id="ARBA00023002"/>
    </source>
</evidence>
<evidence type="ECO:0000313" key="8">
    <source>
        <dbReference type="EMBL" id="PVU84821.1"/>
    </source>
</evidence>
<dbReference type="InterPro" id="IPR004113">
    <property type="entry name" value="FAD-bd_oxidored_4_C"/>
</dbReference>
<dbReference type="Gene3D" id="1.10.45.10">
    <property type="entry name" value="Vanillyl-alcohol Oxidase, Chain A, domain 4"/>
    <property type="match status" value="1"/>
</dbReference>
<accession>A0A2T9XXK7</accession>
<evidence type="ECO:0000256" key="4">
    <source>
        <dbReference type="ARBA" id="ARBA00022827"/>
    </source>
</evidence>
<feature type="domain" description="FAD-binding oxidoreductase/transferase type 4 C-terminal" evidence="7">
    <location>
        <begin position="18"/>
        <end position="273"/>
    </location>
</feature>
<dbReference type="GO" id="GO:0004458">
    <property type="term" value="F:D-lactate dehydrogenase (cytochrome) activity"/>
    <property type="evidence" value="ECO:0007669"/>
    <property type="project" value="UniProtKB-EC"/>
</dbReference>
<evidence type="ECO:0000256" key="3">
    <source>
        <dbReference type="ARBA" id="ARBA00022630"/>
    </source>
</evidence>
<keyword evidence="5" id="KW-0560">Oxidoreductase</keyword>
<keyword evidence="4" id="KW-0274">FAD</keyword>
<dbReference type="InterPro" id="IPR016171">
    <property type="entry name" value="Vanillyl_alc_oxidase_C-sub2"/>
</dbReference>
<comment type="similarity">
    <text evidence="2">Belongs to the FAD-binding oxidoreductase/transferase type 4 family.</text>
</comment>
<keyword evidence="3" id="KW-0285">Flavoprotein</keyword>
<protein>
    <recommendedName>
        <fullName evidence="7">FAD-binding oxidoreductase/transferase type 4 C-terminal domain-containing protein</fullName>
    </recommendedName>
</protein>
<dbReference type="AlphaFoldDB" id="A0A2T9XXK7"/>
<dbReference type="Gene3D" id="3.30.70.2740">
    <property type="match status" value="1"/>
</dbReference>
<dbReference type="FunFam" id="1.10.45.10:FF:000001">
    <property type="entry name" value="D-lactate dehydrogenase mitochondrial"/>
    <property type="match status" value="1"/>
</dbReference>
<dbReference type="GO" id="GO:0005739">
    <property type="term" value="C:mitochondrion"/>
    <property type="evidence" value="ECO:0007669"/>
    <property type="project" value="TreeGrafter"/>
</dbReference>
<proteinExistence type="inferred from homology"/>
<keyword evidence="9" id="KW-1185">Reference proteome</keyword>
<dbReference type="EMBL" id="MBFS01003819">
    <property type="protein sequence ID" value="PVU84821.1"/>
    <property type="molecule type" value="Genomic_DNA"/>
</dbReference>
<sequence length="278" mass="30839">EGTIGIVTGVSILAARRPSSVNAAILGVNSYDEVRQLFKQAKSDLCEILSAFEFWDGKCMDIASEYFKMPNPLSSSYPFYVLLETSGSNATHDEEKLHTFLEKAITDELAQDGVVAQDKTQQSKFWTVREGILQSMTNLGATFKYDISLPINKLYDIVPDVNRRLTEAGVYKEVEGKSDTDLPVLSVNGYGHIGDGNLHLNVVAKDFDPKIADLLEPFIYEWVESVNGSVSAEHGLGVMKADCLKYTKSSEMIDIMKQLKTLFDPNGIMNPYKFLPSS</sequence>
<evidence type="ECO:0000256" key="2">
    <source>
        <dbReference type="ARBA" id="ARBA00008000"/>
    </source>
</evidence>
<dbReference type="PANTHER" id="PTHR43716">
    <property type="entry name" value="D-2-HYDROXYGLUTARATE DEHYDROGENASE, MITOCHONDRIAL"/>
    <property type="match status" value="1"/>
</dbReference>
<dbReference type="STRING" id="133381.A0A2T9XXK7"/>
<name>A0A2T9XXK7_9FUNG</name>
<dbReference type="InterPro" id="IPR016164">
    <property type="entry name" value="FAD-linked_Oxase-like_C"/>
</dbReference>
<dbReference type="SUPFAM" id="SSF55103">
    <property type="entry name" value="FAD-linked oxidases, C-terminal domain"/>
    <property type="match status" value="1"/>
</dbReference>